<dbReference type="CDD" id="cd04685">
    <property type="entry name" value="NUDIX_Hydrolase"/>
    <property type="match status" value="1"/>
</dbReference>
<dbReference type="PANTHER" id="PTHR43046:SF12">
    <property type="entry name" value="GDP-MANNOSE MANNOSYL HYDROLASE"/>
    <property type="match status" value="1"/>
</dbReference>
<dbReference type="PROSITE" id="PS51462">
    <property type="entry name" value="NUDIX"/>
    <property type="match status" value="1"/>
</dbReference>
<protein>
    <submittedName>
        <fullName evidence="8">NUDIX domain-containing protein</fullName>
    </submittedName>
</protein>
<dbReference type="SUPFAM" id="SSF55811">
    <property type="entry name" value="Nudix"/>
    <property type="match status" value="1"/>
</dbReference>
<feature type="region of interest" description="Disordered" evidence="6">
    <location>
        <begin position="53"/>
        <end position="94"/>
    </location>
</feature>
<dbReference type="InterPro" id="IPR000086">
    <property type="entry name" value="NUDIX_hydrolase_dom"/>
</dbReference>
<evidence type="ECO:0000313" key="9">
    <source>
        <dbReference type="Proteomes" id="UP000295136"/>
    </source>
</evidence>
<evidence type="ECO:0000256" key="6">
    <source>
        <dbReference type="SAM" id="MobiDB-lite"/>
    </source>
</evidence>
<sequence length="260" mass="28810">MEAGSRVCVEAASRAWKLRRACGCCVAGVEVRRCRWRRRAYRGVAGITAHRSTPRRTEAHYGAPGRTKAHGRGTGAHGGVRRSRTRRRGPSCASGPARLCSFVVTKIPLRRFTARALPIDDRDRVLLLHGFDPARPDQPFWFTIGGAAEGGETLQEAAARELFEEVGLRAAAQEFTGPYASSVIEFEWSDYAITQDQTFFAIRVGPGAAVSFEHMEQIEKDTTIAYRWWSVAELESTREVFFPENLAEILRKITADGGPA</sequence>
<dbReference type="Pfam" id="PF00293">
    <property type="entry name" value="NUDIX"/>
    <property type="match status" value="1"/>
</dbReference>
<evidence type="ECO:0000256" key="1">
    <source>
        <dbReference type="ARBA" id="ARBA00001946"/>
    </source>
</evidence>
<keyword evidence="3 5" id="KW-0378">Hydrolase</keyword>
<feature type="compositionally biased region" description="Basic residues" evidence="6">
    <location>
        <begin position="79"/>
        <end position="89"/>
    </location>
</feature>
<dbReference type="InterPro" id="IPR020476">
    <property type="entry name" value="Nudix_hydrolase"/>
</dbReference>
<organism evidence="8 9">
    <name type="scientific">Nonomuraea mesophila</name>
    <dbReference type="NCBI Taxonomy" id="2530382"/>
    <lineage>
        <taxon>Bacteria</taxon>
        <taxon>Bacillati</taxon>
        <taxon>Actinomycetota</taxon>
        <taxon>Actinomycetes</taxon>
        <taxon>Streptosporangiales</taxon>
        <taxon>Streptosporangiaceae</taxon>
        <taxon>Nonomuraea</taxon>
    </lineage>
</organism>
<feature type="domain" description="Nudix hydrolase" evidence="7">
    <location>
        <begin position="109"/>
        <end position="252"/>
    </location>
</feature>
<accession>A0A4R5E6E1</accession>
<comment type="caution">
    <text evidence="8">The sequence shown here is derived from an EMBL/GenBank/DDBJ whole genome shotgun (WGS) entry which is preliminary data.</text>
</comment>
<comment type="cofactor">
    <cofactor evidence="1">
        <name>Mg(2+)</name>
        <dbReference type="ChEBI" id="CHEBI:18420"/>
    </cofactor>
</comment>
<dbReference type="EMBL" id="SMLD01000241">
    <property type="protein sequence ID" value="TDE26290.1"/>
    <property type="molecule type" value="Genomic_DNA"/>
</dbReference>
<dbReference type="Proteomes" id="UP000295136">
    <property type="component" value="Unassembled WGS sequence"/>
</dbReference>
<evidence type="ECO:0000313" key="8">
    <source>
        <dbReference type="EMBL" id="TDE26290.1"/>
    </source>
</evidence>
<evidence type="ECO:0000256" key="3">
    <source>
        <dbReference type="ARBA" id="ARBA00022801"/>
    </source>
</evidence>
<dbReference type="Gene3D" id="3.90.79.10">
    <property type="entry name" value="Nucleoside Triphosphate Pyrophosphohydrolase"/>
    <property type="match status" value="1"/>
</dbReference>
<dbReference type="AlphaFoldDB" id="A0A4R5E6E1"/>
<proteinExistence type="inferred from homology"/>
<evidence type="ECO:0000256" key="5">
    <source>
        <dbReference type="RuleBase" id="RU003476"/>
    </source>
</evidence>
<evidence type="ECO:0000256" key="4">
    <source>
        <dbReference type="ARBA" id="ARBA00022842"/>
    </source>
</evidence>
<evidence type="ECO:0000259" key="7">
    <source>
        <dbReference type="PROSITE" id="PS51462"/>
    </source>
</evidence>
<dbReference type="PRINTS" id="PR00502">
    <property type="entry name" value="NUDIXFAMILY"/>
</dbReference>
<dbReference type="GO" id="GO:0016787">
    <property type="term" value="F:hydrolase activity"/>
    <property type="evidence" value="ECO:0007669"/>
    <property type="project" value="UniProtKB-KW"/>
</dbReference>
<evidence type="ECO:0000256" key="2">
    <source>
        <dbReference type="ARBA" id="ARBA00005582"/>
    </source>
</evidence>
<reference evidence="8 9" key="1">
    <citation type="submission" date="2019-03" db="EMBL/GenBank/DDBJ databases">
        <title>Draft genome sequences of novel Actinobacteria.</title>
        <authorList>
            <person name="Sahin N."/>
            <person name="Ay H."/>
            <person name="Saygin H."/>
        </authorList>
    </citation>
    <scope>NUCLEOTIDE SEQUENCE [LARGE SCALE GENOMIC DNA]</scope>
    <source>
        <strain evidence="8 9">6K102</strain>
    </source>
</reference>
<comment type="similarity">
    <text evidence="2 5">Belongs to the Nudix hydrolase family.</text>
</comment>
<dbReference type="PANTHER" id="PTHR43046">
    <property type="entry name" value="GDP-MANNOSE MANNOSYL HYDROLASE"/>
    <property type="match status" value="1"/>
</dbReference>
<keyword evidence="4" id="KW-0460">Magnesium</keyword>
<name>A0A4R5E6E1_9ACTN</name>
<keyword evidence="9" id="KW-1185">Reference proteome</keyword>
<dbReference type="InterPro" id="IPR015797">
    <property type="entry name" value="NUDIX_hydrolase-like_dom_sf"/>
</dbReference>
<dbReference type="PROSITE" id="PS00893">
    <property type="entry name" value="NUDIX_BOX"/>
    <property type="match status" value="1"/>
</dbReference>
<dbReference type="InterPro" id="IPR020084">
    <property type="entry name" value="NUDIX_hydrolase_CS"/>
</dbReference>
<gene>
    <name evidence="8" type="ORF">E1295_44570</name>
</gene>